<organism evidence="1">
    <name type="scientific">Favella ehrenbergii</name>
    <dbReference type="NCBI Taxonomy" id="182087"/>
    <lineage>
        <taxon>Eukaryota</taxon>
        <taxon>Sar</taxon>
        <taxon>Alveolata</taxon>
        <taxon>Ciliophora</taxon>
        <taxon>Intramacronucleata</taxon>
        <taxon>Spirotrichea</taxon>
        <taxon>Choreotrichia</taxon>
        <taxon>Tintinnida</taxon>
        <taxon>Xystonellidae</taxon>
        <taxon>Favella</taxon>
    </lineage>
</organism>
<protein>
    <submittedName>
        <fullName evidence="1">Uncharacterized protein</fullName>
    </submittedName>
</protein>
<dbReference type="EMBL" id="HBIE01020706">
    <property type="protein sequence ID" value="CAE0311393.1"/>
    <property type="molecule type" value="Transcribed_RNA"/>
</dbReference>
<proteinExistence type="predicted"/>
<sequence length="256" mass="28641">MGADQCCSESHQSNLAVDGPLSDLPASNLNSIDDPFIKFEASLPFNRTLLPMMMHRITEAENKCGCKGFVTLAALRNQLNTPAWCELADPVSILSQTLLSQAFKSPNLAKDQIDSKWLRVWSILHCSGSVTDKSNELFCILQDGGFEKHELITAGDKDLDPVWHKICEFATSAVFEFTLSAGMVTSAVYTEDEIGSLLNYVEYLKEDWLEPIYGVANRLESKVWVEKVAKDANWIFSAAEMRTRLFAHADIRPRQC</sequence>
<accession>A0A7S3MMD0</accession>
<name>A0A7S3MMD0_9SPIT</name>
<reference evidence="1" key="1">
    <citation type="submission" date="2021-01" db="EMBL/GenBank/DDBJ databases">
        <authorList>
            <person name="Corre E."/>
            <person name="Pelletier E."/>
            <person name="Niang G."/>
            <person name="Scheremetjew M."/>
            <person name="Finn R."/>
            <person name="Kale V."/>
            <person name="Holt S."/>
            <person name="Cochrane G."/>
            <person name="Meng A."/>
            <person name="Brown T."/>
            <person name="Cohen L."/>
        </authorList>
    </citation>
    <scope>NUCLEOTIDE SEQUENCE</scope>
    <source>
        <strain evidence="1">Fehren 1</strain>
    </source>
</reference>
<dbReference type="AlphaFoldDB" id="A0A7S3MMD0"/>
<gene>
    <name evidence="1" type="ORF">FEHR0123_LOCUS6312</name>
</gene>
<evidence type="ECO:0000313" key="1">
    <source>
        <dbReference type="EMBL" id="CAE0311393.1"/>
    </source>
</evidence>